<name>A0A1I3SWH9_9FLAO</name>
<evidence type="ECO:0000313" key="2">
    <source>
        <dbReference type="Proteomes" id="UP000199559"/>
    </source>
</evidence>
<dbReference type="Gene3D" id="3.30.420.260">
    <property type="match status" value="1"/>
</dbReference>
<dbReference type="STRING" id="1144750.SAMN05443431_11237"/>
<dbReference type="CDD" id="cd24013">
    <property type="entry name" value="ASKHA_ATPase_BT3980-like"/>
    <property type="match status" value="1"/>
</dbReference>
<dbReference type="Pfam" id="PF12864">
    <property type="entry name" value="DUF3822"/>
    <property type="match status" value="1"/>
</dbReference>
<dbReference type="Gene3D" id="3.30.420.250">
    <property type="match status" value="1"/>
</dbReference>
<dbReference type="Proteomes" id="UP000199559">
    <property type="component" value="Unassembled WGS sequence"/>
</dbReference>
<accession>A0A1I3SWH9</accession>
<protein>
    <recommendedName>
        <fullName evidence="3">DUF3822 domain-containing protein</fullName>
    </recommendedName>
</protein>
<dbReference type="AlphaFoldDB" id="A0A1I3SWH9"/>
<proteinExistence type="predicted"/>
<dbReference type="RefSeq" id="WP_090842221.1">
    <property type="nucleotide sequence ID" value="NZ_FORM01000012.1"/>
</dbReference>
<dbReference type="InterPro" id="IPR024213">
    <property type="entry name" value="DUF3822"/>
</dbReference>
<sequence length="273" mass="31625">MAVTNSNNNELTNLELSIQISLSGHSFCVLDTNTKTIVTLKSERFSVKKTPSELLDAIKHLFNTETVLKQPFKAINVIHVNDWSTVVPKPLFNEDTLADYLKFNTKILKTDFITFDDIHPNDSVNVYVPFTNINNFIFDQFGSFTYNHFSTILIEQLLTFEKHSNTPKVYVHVSDTNFEIIVINKGKLTLYNTFEHQTKEDFIYYLLFTLEQLQLNPETIEVLFLGEVTKDSPLFEIAYKYIRHVSFGNRMDTYAFAEKPTHNHSNFTLLKSL</sequence>
<reference evidence="2" key="1">
    <citation type="submission" date="2016-10" db="EMBL/GenBank/DDBJ databases">
        <authorList>
            <person name="Varghese N."/>
            <person name="Submissions S."/>
        </authorList>
    </citation>
    <scope>NUCLEOTIDE SEQUENCE [LARGE SCALE GENOMIC DNA]</scope>
    <source>
        <strain evidence="2">DSM 28881</strain>
    </source>
</reference>
<keyword evidence="2" id="KW-1185">Reference proteome</keyword>
<dbReference type="EMBL" id="FORM01000012">
    <property type="protein sequence ID" value="SFJ63115.1"/>
    <property type="molecule type" value="Genomic_DNA"/>
</dbReference>
<gene>
    <name evidence="1" type="ORF">SAMN05443431_11237</name>
</gene>
<organism evidence="1 2">
    <name type="scientific">Olleya namhaensis</name>
    <dbReference type="NCBI Taxonomy" id="1144750"/>
    <lineage>
        <taxon>Bacteria</taxon>
        <taxon>Pseudomonadati</taxon>
        <taxon>Bacteroidota</taxon>
        <taxon>Flavobacteriia</taxon>
        <taxon>Flavobacteriales</taxon>
        <taxon>Flavobacteriaceae</taxon>
    </lineage>
</organism>
<evidence type="ECO:0008006" key="3">
    <source>
        <dbReference type="Google" id="ProtNLM"/>
    </source>
</evidence>
<evidence type="ECO:0000313" key="1">
    <source>
        <dbReference type="EMBL" id="SFJ63115.1"/>
    </source>
</evidence>